<name>A0A327LTP4_9PROT</name>
<gene>
    <name evidence="1" type="ORF">DOO78_26485</name>
</gene>
<dbReference type="InterPro" id="IPR006881">
    <property type="entry name" value="RepA_C"/>
</dbReference>
<dbReference type="AlphaFoldDB" id="A0A327LTP4"/>
<protein>
    <submittedName>
        <fullName evidence="1">Plasmid replication initiator</fullName>
    </submittedName>
</protein>
<dbReference type="Proteomes" id="UP000249065">
    <property type="component" value="Unassembled WGS sequence"/>
</dbReference>
<dbReference type="OrthoDB" id="932750at2"/>
<dbReference type="EMBL" id="QLIX01000060">
    <property type="protein sequence ID" value="RAI54091.1"/>
    <property type="molecule type" value="Genomic_DNA"/>
</dbReference>
<dbReference type="RefSeq" id="WP_111472879.1">
    <property type="nucleotide sequence ID" value="NZ_QLIX01000060.1"/>
</dbReference>
<reference evidence="2" key="1">
    <citation type="submission" date="2018-06" db="EMBL/GenBank/DDBJ databases">
        <authorList>
            <person name="Khan S.A."/>
        </authorList>
    </citation>
    <scope>NUCLEOTIDE SEQUENCE [LARGE SCALE GENOMIC DNA]</scope>
    <source>
        <strain evidence="2">DB-1506</strain>
    </source>
</reference>
<organism evidence="1 2">
    <name type="scientific">Roseicella frigidaeris</name>
    <dbReference type="NCBI Taxonomy" id="2230885"/>
    <lineage>
        <taxon>Bacteria</taxon>
        <taxon>Pseudomonadati</taxon>
        <taxon>Pseudomonadota</taxon>
        <taxon>Alphaproteobacteria</taxon>
        <taxon>Acetobacterales</taxon>
        <taxon>Roseomonadaceae</taxon>
        <taxon>Roseicella</taxon>
    </lineage>
</organism>
<dbReference type="Pfam" id="PF04796">
    <property type="entry name" value="RepA_C"/>
    <property type="match status" value="1"/>
</dbReference>
<comment type="caution">
    <text evidence="1">The sequence shown here is derived from an EMBL/GenBank/DDBJ whole genome shotgun (WGS) entry which is preliminary data.</text>
</comment>
<keyword evidence="2" id="KW-1185">Reference proteome</keyword>
<proteinExistence type="predicted"/>
<accession>A0A327LTP4</accession>
<evidence type="ECO:0000313" key="2">
    <source>
        <dbReference type="Proteomes" id="UP000249065"/>
    </source>
</evidence>
<sequence length="311" mass="34584">MGQIHDILEAKGKRAAIEANVAPRDVLEAASLYMADEDNALSFAYSGWAQCALPHKRLPPGQPWEVASDRMRLVVEPGRRPISQDGPLEWTSVPFGSHSRLILLWLQQEALRTNSPEVELGRSYRDWMQRMGVPWGGNSGRSVREQAELISRCRLTFHLFGAGREGLVNQSIMEGALMIDAPGDERQGRLNLEAARLSHGFFEQLKKHPVPLEESAIRALANNSPAIDCYLWLAYRLHSLSAPKLVTWKALKAQHGASFKHQHHFKARFPHVLALATAVYPAAKVEVVDEGVILKPSRPPVAPKLIAVQPC</sequence>
<evidence type="ECO:0000313" key="1">
    <source>
        <dbReference type="EMBL" id="RAI54091.1"/>
    </source>
</evidence>